<reference evidence="1" key="3">
    <citation type="submission" date="2025-09" db="UniProtKB">
        <authorList>
            <consortium name="Ensembl"/>
        </authorList>
    </citation>
    <scope>IDENTIFICATION</scope>
</reference>
<dbReference type="GO" id="GO:0030338">
    <property type="term" value="F:CMP-N-acetylneuraminate monooxygenase activity"/>
    <property type="evidence" value="ECO:0007669"/>
    <property type="project" value="TreeGrafter"/>
</dbReference>
<sequence length="144" mass="16680">MAKSVELQVSWWYSRCPWAPNAVALPCINANMLLNDLMFMSCNLIGLRDRQCTTFSSVKIKNRIGVMRHVVKNGLLWDDLYIGFQNRLSREPDIYHHRFWNHFQTELPVVGPDWDLFLQQVSSYQRSAEPQGIQTESGSASTLF</sequence>
<organism evidence="1 2">
    <name type="scientific">Hucho hucho</name>
    <name type="common">huchen</name>
    <dbReference type="NCBI Taxonomy" id="62062"/>
    <lineage>
        <taxon>Eukaryota</taxon>
        <taxon>Metazoa</taxon>
        <taxon>Chordata</taxon>
        <taxon>Craniata</taxon>
        <taxon>Vertebrata</taxon>
        <taxon>Euteleostomi</taxon>
        <taxon>Actinopterygii</taxon>
        <taxon>Neopterygii</taxon>
        <taxon>Teleostei</taxon>
        <taxon>Protacanthopterygii</taxon>
        <taxon>Salmoniformes</taxon>
        <taxon>Salmonidae</taxon>
        <taxon>Salmoninae</taxon>
        <taxon>Hucho</taxon>
    </lineage>
</organism>
<protein>
    <submittedName>
        <fullName evidence="1">Uncharacterized protein</fullName>
    </submittedName>
</protein>
<dbReference type="PANTHER" id="PTHR46522">
    <property type="entry name" value="CYTIDINE MONOPHOSPHATE-N-ACETYLNEURAMINIC ACID HYDROXYLASE"/>
    <property type="match status" value="1"/>
</dbReference>
<dbReference type="Ensembl" id="ENSHHUT00000040424.1">
    <property type="protein sequence ID" value="ENSHHUP00000038894.1"/>
    <property type="gene ID" value="ENSHHUG00000024235.1"/>
</dbReference>
<accession>A0A4W5MMM3</accession>
<dbReference type="GO" id="GO:0046381">
    <property type="term" value="P:CMP-N-acetylneuraminate metabolic process"/>
    <property type="evidence" value="ECO:0007669"/>
    <property type="project" value="TreeGrafter"/>
</dbReference>
<dbReference type="AlphaFoldDB" id="A0A4W5MMM3"/>
<keyword evidence="2" id="KW-1185">Reference proteome</keyword>
<name>A0A4W5MMM3_9TELE</name>
<dbReference type="PANTHER" id="PTHR46522:SF1">
    <property type="entry name" value="INACTIVE CYTIDINE MONOPHOSPHATE-N-ACETYLNEURAMINIC ACID HYDROXYLASE"/>
    <property type="match status" value="1"/>
</dbReference>
<dbReference type="GO" id="GO:0005737">
    <property type="term" value="C:cytoplasm"/>
    <property type="evidence" value="ECO:0007669"/>
    <property type="project" value="TreeGrafter"/>
</dbReference>
<reference evidence="1" key="2">
    <citation type="submission" date="2025-08" db="UniProtKB">
        <authorList>
            <consortium name="Ensembl"/>
        </authorList>
    </citation>
    <scope>IDENTIFICATION</scope>
</reference>
<evidence type="ECO:0000313" key="1">
    <source>
        <dbReference type="Ensembl" id="ENSHHUP00000038894.1"/>
    </source>
</evidence>
<dbReference type="GeneTree" id="ENSGT00970000197720"/>
<proteinExistence type="predicted"/>
<dbReference type="InterPro" id="IPR027033">
    <property type="entry name" value="Cnh"/>
</dbReference>
<evidence type="ECO:0000313" key="2">
    <source>
        <dbReference type="Proteomes" id="UP000314982"/>
    </source>
</evidence>
<dbReference type="Proteomes" id="UP000314982">
    <property type="component" value="Unassembled WGS sequence"/>
</dbReference>
<reference evidence="2" key="1">
    <citation type="submission" date="2018-06" db="EMBL/GenBank/DDBJ databases">
        <title>Genome assembly of Danube salmon.</title>
        <authorList>
            <person name="Macqueen D.J."/>
            <person name="Gundappa M.K."/>
        </authorList>
    </citation>
    <scope>NUCLEOTIDE SEQUENCE [LARGE SCALE GENOMIC DNA]</scope>
</reference>
<dbReference type="STRING" id="62062.ENSHHUP00000038894"/>